<organism evidence="2 3">
    <name type="scientific">Rhodocytophaga rosea</name>
    <dbReference type="NCBI Taxonomy" id="2704465"/>
    <lineage>
        <taxon>Bacteria</taxon>
        <taxon>Pseudomonadati</taxon>
        <taxon>Bacteroidota</taxon>
        <taxon>Cytophagia</taxon>
        <taxon>Cytophagales</taxon>
        <taxon>Rhodocytophagaceae</taxon>
        <taxon>Rhodocytophaga</taxon>
    </lineage>
</organism>
<dbReference type="SUPFAM" id="SSF53697">
    <property type="entry name" value="SIS domain"/>
    <property type="match status" value="1"/>
</dbReference>
<dbReference type="EMBL" id="CP048222">
    <property type="protein sequence ID" value="QHT67550.1"/>
    <property type="molecule type" value="Genomic_DNA"/>
</dbReference>
<dbReference type="GO" id="GO:0097367">
    <property type="term" value="F:carbohydrate derivative binding"/>
    <property type="evidence" value="ECO:0007669"/>
    <property type="project" value="InterPro"/>
</dbReference>
<dbReference type="Gene3D" id="3.40.50.10490">
    <property type="entry name" value="Glucose-6-phosphate isomerase like protein, domain 1"/>
    <property type="match status" value="1"/>
</dbReference>
<dbReference type="Pfam" id="PF13580">
    <property type="entry name" value="SIS_2"/>
    <property type="match status" value="1"/>
</dbReference>
<name>A0A6C0GIK2_9BACT</name>
<dbReference type="PROSITE" id="PS51464">
    <property type="entry name" value="SIS"/>
    <property type="match status" value="1"/>
</dbReference>
<dbReference type="InterPro" id="IPR046348">
    <property type="entry name" value="SIS_dom_sf"/>
</dbReference>
<dbReference type="InterPro" id="IPR001347">
    <property type="entry name" value="SIS_dom"/>
</dbReference>
<accession>A0A6C0GIK2</accession>
<evidence type="ECO:0000313" key="2">
    <source>
        <dbReference type="EMBL" id="QHT67550.1"/>
    </source>
</evidence>
<keyword evidence="3" id="KW-1185">Reference proteome</keyword>
<dbReference type="RefSeq" id="WP_162443579.1">
    <property type="nucleotide sequence ID" value="NZ_CP048222.1"/>
</dbReference>
<dbReference type="PANTHER" id="PTHR30390">
    <property type="entry name" value="SEDOHEPTULOSE 7-PHOSPHATE ISOMERASE / DNAA INITIATOR-ASSOCIATING FACTOR FOR REPLICATION INITIATION"/>
    <property type="match status" value="1"/>
</dbReference>
<evidence type="ECO:0000259" key="1">
    <source>
        <dbReference type="PROSITE" id="PS51464"/>
    </source>
</evidence>
<dbReference type="NCBIfam" id="NF002805">
    <property type="entry name" value="PRK02947.1"/>
    <property type="match status" value="1"/>
</dbReference>
<dbReference type="InterPro" id="IPR035472">
    <property type="entry name" value="RpiR-like_SIS"/>
</dbReference>
<dbReference type="AlphaFoldDB" id="A0A6C0GIK2"/>
<dbReference type="InterPro" id="IPR050099">
    <property type="entry name" value="SIS_GmhA/DiaA_subfam"/>
</dbReference>
<evidence type="ECO:0000313" key="3">
    <source>
        <dbReference type="Proteomes" id="UP000480178"/>
    </source>
</evidence>
<reference evidence="2 3" key="1">
    <citation type="submission" date="2020-01" db="EMBL/GenBank/DDBJ databases">
        <authorList>
            <person name="Kim M.K."/>
        </authorList>
    </citation>
    <scope>NUCLEOTIDE SEQUENCE [LARGE SCALE GENOMIC DNA]</scope>
    <source>
        <strain evidence="2 3">172606-1</strain>
    </source>
</reference>
<gene>
    <name evidence="2" type="ORF">GXP67_13395</name>
</gene>
<dbReference type="PANTHER" id="PTHR30390:SF7">
    <property type="entry name" value="PHOSPHOHEPTOSE ISOMERASE"/>
    <property type="match status" value="1"/>
</dbReference>
<dbReference type="Proteomes" id="UP000480178">
    <property type="component" value="Chromosome"/>
</dbReference>
<dbReference type="CDD" id="cd05013">
    <property type="entry name" value="SIS_RpiR"/>
    <property type="match status" value="1"/>
</dbReference>
<proteinExistence type="predicted"/>
<feature type="domain" description="SIS" evidence="1">
    <location>
        <begin position="30"/>
        <end position="206"/>
    </location>
</feature>
<dbReference type="GO" id="GO:1901135">
    <property type="term" value="P:carbohydrate derivative metabolic process"/>
    <property type="evidence" value="ECO:0007669"/>
    <property type="project" value="InterPro"/>
</dbReference>
<protein>
    <submittedName>
        <fullName evidence="2">SIS domain-containing protein</fullName>
    </submittedName>
</protein>
<sequence>MLEYAQKSIEQIQKITATQTENIQKAAYLFAEAIIQDKIIHTFGTGHSQMIGLELFTRASGLANVNTIMDDLVVSVSGARRGAAIERVSGLSDILWEKYAIQPGDIMVVISNSGRNAMPIEMAMRARKEGIPVIAITSLEQSRQYPSRHDSGKKLYELANLVIDNCVPSGDGLMRIDGSLAGPASSLSGIFIVNAIATEAMKIVASKGCKLPVYFSQNIDGYSNEELYLRYENRIKHL</sequence>
<dbReference type="KEGG" id="rhoz:GXP67_13395"/>